<keyword evidence="5" id="KW-1185">Reference proteome</keyword>
<comment type="caution">
    <text evidence="4">The sequence shown here is derived from an EMBL/GenBank/DDBJ whole genome shotgun (WGS) entry which is preliminary data.</text>
</comment>
<proteinExistence type="predicted"/>
<dbReference type="Pfam" id="PF09362">
    <property type="entry name" value="DUF1996"/>
    <property type="match status" value="1"/>
</dbReference>
<keyword evidence="2" id="KW-0732">Signal</keyword>
<name>A0A9P9A621_9PEZI</name>
<dbReference type="EMBL" id="JAGPXC010000001">
    <property type="protein sequence ID" value="KAH6661399.1"/>
    <property type="molecule type" value="Genomic_DNA"/>
</dbReference>
<evidence type="ECO:0000256" key="2">
    <source>
        <dbReference type="SAM" id="SignalP"/>
    </source>
</evidence>
<evidence type="ECO:0000256" key="1">
    <source>
        <dbReference type="SAM" id="MobiDB-lite"/>
    </source>
</evidence>
<accession>A0A9P9A621</accession>
<evidence type="ECO:0000313" key="5">
    <source>
        <dbReference type="Proteomes" id="UP000758603"/>
    </source>
</evidence>
<feature type="region of interest" description="Disordered" evidence="1">
    <location>
        <begin position="367"/>
        <end position="405"/>
    </location>
</feature>
<sequence>MRVTNLSVLATLASWAAAAQSERTFAVLRFDGDGFMTEGRVDPIISPGTVSSHLHGIMGGSNFGTTVEGDQLLSSPCTNAKIKNDKSNYWAPQVFFHDPNNGTFTKVPLFYMNVYYFFEPTDDEIEAFPPGLKMVSGNAMTREPPAFGGAINLDPGAGAVQPIQFTCPRANYNPPSYPSGSDGTAAGIQDPNNAGAGAGFPLYPCDGYASPMRADIHFPSCYNPKAGLEDYKNNMAFPTVTNGKQNCPSGWTHVPHIFFELYWNTPLFSDLWTPDGVAQPFVMANGDVTGYSSHGDFISGWDEPTLKRIIDTCNAGSSGMDQCPDIPGGLNDDNNCKISDPVAEILSLASALTALPGDNPLSGWKYGSSGSSGSGSSNSASSYPTSGATKSSTTVSSDDTKSTTIVSSGVSSSARIVSSAVSSSSYIVSAAEFSSTSIASSANHSGKKSKGSSTYGASPTETSTSVVAAEQSDYPTVVAAAAQTASGDGDLGLLTSTIYDIVTATQTVTVWAEETSPIKRHVHEHGGHLARHRRSGHMRR</sequence>
<dbReference type="InterPro" id="IPR018535">
    <property type="entry name" value="DUF1996"/>
</dbReference>
<evidence type="ECO:0000313" key="4">
    <source>
        <dbReference type="EMBL" id="KAH6661399.1"/>
    </source>
</evidence>
<feature type="region of interest" description="Disordered" evidence="1">
    <location>
        <begin position="439"/>
        <end position="460"/>
    </location>
</feature>
<evidence type="ECO:0000259" key="3">
    <source>
        <dbReference type="Pfam" id="PF09362"/>
    </source>
</evidence>
<dbReference type="PANTHER" id="PTHR43662">
    <property type="match status" value="1"/>
</dbReference>
<dbReference type="GeneID" id="70130605"/>
<feature type="chain" id="PRO_5040340356" description="DUF1996 domain-containing protein" evidence="2">
    <location>
        <begin position="22"/>
        <end position="540"/>
    </location>
</feature>
<gene>
    <name evidence="4" type="ORF">BKA67DRAFT_551088</name>
</gene>
<feature type="domain" description="DUF1996" evidence="3">
    <location>
        <begin position="42"/>
        <end position="301"/>
    </location>
</feature>
<dbReference type="Proteomes" id="UP000758603">
    <property type="component" value="Unassembled WGS sequence"/>
</dbReference>
<protein>
    <recommendedName>
        <fullName evidence="3">DUF1996 domain-containing protein</fullName>
    </recommendedName>
</protein>
<dbReference type="PANTHER" id="PTHR43662:SF11">
    <property type="entry name" value="WSC DOMAIN-CONTAINING PROTEIN"/>
    <property type="match status" value="1"/>
</dbReference>
<organism evidence="4 5">
    <name type="scientific">Truncatella angustata</name>
    <dbReference type="NCBI Taxonomy" id="152316"/>
    <lineage>
        <taxon>Eukaryota</taxon>
        <taxon>Fungi</taxon>
        <taxon>Dikarya</taxon>
        <taxon>Ascomycota</taxon>
        <taxon>Pezizomycotina</taxon>
        <taxon>Sordariomycetes</taxon>
        <taxon>Xylariomycetidae</taxon>
        <taxon>Amphisphaeriales</taxon>
        <taxon>Sporocadaceae</taxon>
        <taxon>Truncatella</taxon>
    </lineage>
</organism>
<dbReference type="RefSeq" id="XP_045965530.1">
    <property type="nucleotide sequence ID" value="XM_046101713.1"/>
</dbReference>
<dbReference type="OrthoDB" id="74764at2759"/>
<reference evidence="4" key="1">
    <citation type="journal article" date="2021" name="Nat. Commun.">
        <title>Genetic determinants of endophytism in the Arabidopsis root mycobiome.</title>
        <authorList>
            <person name="Mesny F."/>
            <person name="Miyauchi S."/>
            <person name="Thiergart T."/>
            <person name="Pickel B."/>
            <person name="Atanasova L."/>
            <person name="Karlsson M."/>
            <person name="Huettel B."/>
            <person name="Barry K.W."/>
            <person name="Haridas S."/>
            <person name="Chen C."/>
            <person name="Bauer D."/>
            <person name="Andreopoulos W."/>
            <person name="Pangilinan J."/>
            <person name="LaButti K."/>
            <person name="Riley R."/>
            <person name="Lipzen A."/>
            <person name="Clum A."/>
            <person name="Drula E."/>
            <person name="Henrissat B."/>
            <person name="Kohler A."/>
            <person name="Grigoriev I.V."/>
            <person name="Martin F.M."/>
            <person name="Hacquard S."/>
        </authorList>
    </citation>
    <scope>NUCLEOTIDE SEQUENCE</scope>
    <source>
        <strain evidence="4">MPI-SDFR-AT-0073</strain>
    </source>
</reference>
<dbReference type="AlphaFoldDB" id="A0A9P9A621"/>
<feature type="signal peptide" evidence="2">
    <location>
        <begin position="1"/>
        <end position="21"/>
    </location>
</feature>